<evidence type="ECO:0000313" key="3">
    <source>
        <dbReference type="Proteomes" id="UP001238163"/>
    </source>
</evidence>
<dbReference type="EMBL" id="JAUSVL010000001">
    <property type="protein sequence ID" value="MDQ0291635.1"/>
    <property type="molecule type" value="Genomic_DNA"/>
</dbReference>
<keyword evidence="2" id="KW-0413">Isomerase</keyword>
<dbReference type="Proteomes" id="UP001238163">
    <property type="component" value="Unassembled WGS sequence"/>
</dbReference>
<evidence type="ECO:0000259" key="1">
    <source>
        <dbReference type="Pfam" id="PF01261"/>
    </source>
</evidence>
<dbReference type="PANTHER" id="PTHR12110:SF53">
    <property type="entry name" value="BLR5974 PROTEIN"/>
    <property type="match status" value="1"/>
</dbReference>
<dbReference type="InterPro" id="IPR036237">
    <property type="entry name" value="Xyl_isomerase-like_sf"/>
</dbReference>
<dbReference type="PANTHER" id="PTHR12110">
    <property type="entry name" value="HYDROXYPYRUVATE ISOMERASE"/>
    <property type="match status" value="1"/>
</dbReference>
<name>A0AAE3VJM9_9BACT</name>
<dbReference type="Gene3D" id="3.20.20.150">
    <property type="entry name" value="Divalent-metal-dependent TIM barrel enzymes"/>
    <property type="match status" value="1"/>
</dbReference>
<accession>A0AAE3VJM9</accession>
<keyword evidence="3" id="KW-1185">Reference proteome</keyword>
<comment type="caution">
    <text evidence="2">The sequence shown here is derived from an EMBL/GenBank/DDBJ whole genome shotgun (WGS) entry which is preliminary data.</text>
</comment>
<gene>
    <name evidence="2" type="ORF">J3R75_003742</name>
</gene>
<dbReference type="AlphaFoldDB" id="A0AAE3VJM9"/>
<proteinExistence type="predicted"/>
<dbReference type="SUPFAM" id="SSF51658">
    <property type="entry name" value="Xylose isomerase-like"/>
    <property type="match status" value="1"/>
</dbReference>
<evidence type="ECO:0000313" key="2">
    <source>
        <dbReference type="EMBL" id="MDQ0291635.1"/>
    </source>
</evidence>
<dbReference type="InterPro" id="IPR013022">
    <property type="entry name" value="Xyl_isomerase-like_TIM-brl"/>
</dbReference>
<dbReference type="GO" id="GO:0016853">
    <property type="term" value="F:isomerase activity"/>
    <property type="evidence" value="ECO:0007669"/>
    <property type="project" value="UniProtKB-KW"/>
</dbReference>
<organism evidence="2 3">
    <name type="scientific">Oligosphaera ethanolica</name>
    <dbReference type="NCBI Taxonomy" id="760260"/>
    <lineage>
        <taxon>Bacteria</taxon>
        <taxon>Pseudomonadati</taxon>
        <taxon>Lentisphaerota</taxon>
        <taxon>Oligosphaeria</taxon>
        <taxon>Oligosphaerales</taxon>
        <taxon>Oligosphaeraceae</taxon>
        <taxon>Oligosphaera</taxon>
    </lineage>
</organism>
<dbReference type="Pfam" id="PF01261">
    <property type="entry name" value="AP_endonuc_2"/>
    <property type="match status" value="1"/>
</dbReference>
<reference evidence="2" key="1">
    <citation type="submission" date="2023-07" db="EMBL/GenBank/DDBJ databases">
        <title>Genomic Encyclopedia of Type Strains, Phase IV (KMG-IV): sequencing the most valuable type-strain genomes for metagenomic binning, comparative biology and taxonomic classification.</title>
        <authorList>
            <person name="Goeker M."/>
        </authorList>
    </citation>
    <scope>NUCLEOTIDE SEQUENCE</scope>
    <source>
        <strain evidence="2">DSM 24202</strain>
    </source>
</reference>
<protein>
    <submittedName>
        <fullName evidence="2">Sugar phosphate isomerase/epimerase</fullName>
    </submittedName>
</protein>
<sequence length="268" mass="28906">MFSPALGVSLHSLAKPVNDDMLAALSDSGIRTAEIYTTPLLKGVDRGHERLAAAMQQAGIRPMTIHADFGAGIDPSNPATTAAALASLRQALADARFFKAPMVVIHASSEPISAADRPARLECSLQTLTELSAEFRQAGVKMAIELLPRSCIGNCLVELERFVERLGNDVCGVCLDVNHGMDQYAHLHQWVKALGKNLITLHLSDYDGIDEKHWLPGKGVIDWPAFMAALRGIGYGGPFNFEVSVPGESPRARIAALASAMHWLSKWS</sequence>
<dbReference type="RefSeq" id="WP_307264713.1">
    <property type="nucleotide sequence ID" value="NZ_JAUSVL010000001.1"/>
</dbReference>
<dbReference type="InterPro" id="IPR050312">
    <property type="entry name" value="IolE/XylAMocC-like"/>
</dbReference>
<feature type="domain" description="Xylose isomerase-like TIM barrel" evidence="1">
    <location>
        <begin position="22"/>
        <end position="265"/>
    </location>
</feature>